<organism evidence="13 14">
    <name type="scientific">Pinctada imbricata</name>
    <name type="common">Atlantic pearl-oyster</name>
    <name type="synonym">Pinctada martensii</name>
    <dbReference type="NCBI Taxonomy" id="66713"/>
    <lineage>
        <taxon>Eukaryota</taxon>
        <taxon>Metazoa</taxon>
        <taxon>Spiralia</taxon>
        <taxon>Lophotrochozoa</taxon>
        <taxon>Mollusca</taxon>
        <taxon>Bivalvia</taxon>
        <taxon>Autobranchia</taxon>
        <taxon>Pteriomorphia</taxon>
        <taxon>Pterioida</taxon>
        <taxon>Pterioidea</taxon>
        <taxon>Pteriidae</taxon>
        <taxon>Pinctada</taxon>
    </lineage>
</organism>
<keyword evidence="10" id="KW-0862">Zinc</keyword>
<evidence type="ECO:0000256" key="9">
    <source>
        <dbReference type="ARBA" id="ARBA00022801"/>
    </source>
</evidence>
<dbReference type="GO" id="GO:0005739">
    <property type="term" value="C:mitochondrion"/>
    <property type="evidence" value="ECO:0007669"/>
    <property type="project" value="TreeGrafter"/>
</dbReference>
<dbReference type="InterPro" id="IPR047151">
    <property type="entry name" value="RNZ2-like"/>
</dbReference>
<evidence type="ECO:0000256" key="6">
    <source>
        <dbReference type="ARBA" id="ARBA00022722"/>
    </source>
</evidence>
<comment type="cofactor">
    <cofactor evidence="2">
        <name>Zn(2+)</name>
        <dbReference type="ChEBI" id="CHEBI:29105"/>
    </cofactor>
</comment>
<dbReference type="GO" id="GO:0042781">
    <property type="term" value="F:3'-tRNA processing endoribonuclease activity"/>
    <property type="evidence" value="ECO:0007669"/>
    <property type="project" value="UniProtKB-EC"/>
</dbReference>
<keyword evidence="6" id="KW-0540">Nuclease</keyword>
<evidence type="ECO:0000259" key="12">
    <source>
        <dbReference type="Pfam" id="PF12706"/>
    </source>
</evidence>
<evidence type="ECO:0000256" key="11">
    <source>
        <dbReference type="SAM" id="MobiDB-lite"/>
    </source>
</evidence>
<keyword evidence="7" id="KW-0479">Metal-binding</keyword>
<dbReference type="CDD" id="cd07718">
    <property type="entry name" value="RNaseZ_ELAC1_ELAC2-C-term-like_MBL-fold"/>
    <property type="match status" value="1"/>
</dbReference>
<dbReference type="EMBL" id="VSWD01000010">
    <property type="protein sequence ID" value="KAK3090939.1"/>
    <property type="molecule type" value="Genomic_DNA"/>
</dbReference>
<dbReference type="Gene3D" id="3.60.15.10">
    <property type="entry name" value="Ribonuclease Z/Hydroxyacylglutathione hydrolase-like"/>
    <property type="match status" value="3"/>
</dbReference>
<sequence length="762" mass="87714">MTACGCSTAEFQKHCLGMANHDQLSLTLKAFVLRRYTHAIGRDINAEQPCNDCALSVIDRSFPSFNHCWNMDYYVCFACVASYVILEELEEVKTREMLTIHGPNSIDSKLTENVQESKGCQRFERRRLCEGAYEDYVCRIGHVILRKGDTKSGTEEKPLDTSCSENGKLDDLDNDHDIAVAYIIKLKPRPPKIDINKCRQLGVPKGPLIGKLSKNETVVLEDGREIQPNDVLIDREETDKKIIVLDCPTEEYIDNMMRSEEFHRCQPPQEDERELTELIIHMSPLAVTQNVRYKDFLNRFGSETRHIFLHENTCPYMYESLYRYSAKLNLISSRLFPQLLPGVDSMEAAQDQSEQYIQGHPEMAYHIRGKHGLDLSMCVKCDYKRFQEECLQEIPNLHGKIQEVYSRLQADKVINGCSNRFPEIVFMGTTSACPATYRNVSCILVHTSESSAILLDCGGGSTSQLYQFYGQNFNHVITKIKAGLIGFIKRRRKAFADIGKDYEPLWLAIPYNYWQWWLRIYNDIDPIMDHCRKIPLKDLNGQDIKVVQQFLQEVDVAKFEPVLVHHCRDAYGLVVTMKDGCKVVYSGDTMPCEALIQTGEECDILIHECTFEDYLESYATIKKHSTQSQAIEVGRRMRAKYIILTHFSARYQPFYHLNNAPDNVFAAFDFMRITLDDLPLLKYVKEILPVAFAEEITELEKKEQKFRKREAEGRINSKYKQLCAKNGNTSEKRKDCDTQNNSKNLNTQTDSKKLKTEQNGNS</sequence>
<comment type="caution">
    <text evidence="13">The sequence shown here is derived from an EMBL/GenBank/DDBJ whole genome shotgun (WGS) entry which is preliminary data.</text>
</comment>
<comment type="catalytic activity">
    <reaction evidence="1">
        <text>Endonucleolytic cleavage of RNA, removing extra 3' nucleotides from tRNA precursor, generating 3' termini of tRNAs. A 3'-hydroxy group is left at the tRNA terminus and a 5'-phosphoryl group is left at the trailer molecule.</text>
        <dbReference type="EC" id="3.1.26.11"/>
    </reaction>
</comment>
<keyword evidence="9" id="KW-0378">Hydrolase</keyword>
<name>A0AA89BU55_PINIB</name>
<evidence type="ECO:0000256" key="4">
    <source>
        <dbReference type="ARBA" id="ARBA00012477"/>
    </source>
</evidence>
<feature type="region of interest" description="Disordered" evidence="11">
    <location>
        <begin position="717"/>
        <end position="762"/>
    </location>
</feature>
<protein>
    <recommendedName>
        <fullName evidence="4">ribonuclease Z</fullName>
        <ecNumber evidence="4">3.1.26.11</ecNumber>
    </recommendedName>
</protein>
<dbReference type="GO" id="GO:0046872">
    <property type="term" value="F:metal ion binding"/>
    <property type="evidence" value="ECO:0007669"/>
    <property type="project" value="UniProtKB-KW"/>
</dbReference>
<evidence type="ECO:0000256" key="1">
    <source>
        <dbReference type="ARBA" id="ARBA00000402"/>
    </source>
</evidence>
<dbReference type="InterPro" id="IPR036866">
    <property type="entry name" value="RibonucZ/Hydroxyglut_hydro"/>
</dbReference>
<evidence type="ECO:0000256" key="8">
    <source>
        <dbReference type="ARBA" id="ARBA00022759"/>
    </source>
</evidence>
<gene>
    <name evidence="13" type="ORF">FSP39_015897</name>
</gene>
<comment type="similarity">
    <text evidence="3">Belongs to the RNase Z family.</text>
</comment>
<dbReference type="AlphaFoldDB" id="A0AA89BU55"/>
<dbReference type="Pfam" id="PF12706">
    <property type="entry name" value="Lactamase_B_2"/>
    <property type="match status" value="1"/>
</dbReference>
<evidence type="ECO:0000256" key="5">
    <source>
        <dbReference type="ARBA" id="ARBA00022694"/>
    </source>
</evidence>
<evidence type="ECO:0000313" key="14">
    <source>
        <dbReference type="Proteomes" id="UP001186944"/>
    </source>
</evidence>
<dbReference type="SUPFAM" id="SSF56281">
    <property type="entry name" value="Metallo-hydrolase/oxidoreductase"/>
    <property type="match status" value="2"/>
</dbReference>
<dbReference type="PANTHER" id="PTHR12553">
    <property type="entry name" value="ZINC PHOSPHODIESTERASE ELAC PROTEIN 2"/>
    <property type="match status" value="1"/>
</dbReference>
<feature type="compositionally biased region" description="Polar residues" evidence="11">
    <location>
        <begin position="738"/>
        <end position="749"/>
    </location>
</feature>
<reference evidence="13" key="1">
    <citation type="submission" date="2019-08" db="EMBL/GenBank/DDBJ databases">
        <title>The improved chromosome-level genome for the pearl oyster Pinctada fucata martensii using PacBio sequencing and Hi-C.</title>
        <authorList>
            <person name="Zheng Z."/>
        </authorList>
    </citation>
    <scope>NUCLEOTIDE SEQUENCE</scope>
    <source>
        <strain evidence="13">ZZ-2019</strain>
        <tissue evidence="13">Adductor muscle</tissue>
    </source>
</reference>
<evidence type="ECO:0000256" key="10">
    <source>
        <dbReference type="ARBA" id="ARBA00022833"/>
    </source>
</evidence>
<dbReference type="GO" id="GO:1990180">
    <property type="term" value="P:mitochondrial tRNA 3'-end processing"/>
    <property type="evidence" value="ECO:0007669"/>
    <property type="project" value="TreeGrafter"/>
</dbReference>
<dbReference type="Proteomes" id="UP001186944">
    <property type="component" value="Unassembled WGS sequence"/>
</dbReference>
<dbReference type="PANTHER" id="PTHR12553:SF49">
    <property type="entry name" value="ZINC PHOSPHODIESTERASE ELAC PROTEIN 2"/>
    <property type="match status" value="1"/>
</dbReference>
<evidence type="ECO:0000256" key="2">
    <source>
        <dbReference type="ARBA" id="ARBA00001947"/>
    </source>
</evidence>
<accession>A0AA89BU55</accession>
<proteinExistence type="inferred from homology"/>
<evidence type="ECO:0000313" key="13">
    <source>
        <dbReference type="EMBL" id="KAK3090939.1"/>
    </source>
</evidence>
<evidence type="ECO:0000256" key="3">
    <source>
        <dbReference type="ARBA" id="ARBA00007823"/>
    </source>
</evidence>
<keyword evidence="5" id="KW-0819">tRNA processing</keyword>
<dbReference type="InterPro" id="IPR001279">
    <property type="entry name" value="Metallo-B-lactamas"/>
</dbReference>
<dbReference type="EC" id="3.1.26.11" evidence="4"/>
<evidence type="ECO:0000256" key="7">
    <source>
        <dbReference type="ARBA" id="ARBA00022723"/>
    </source>
</evidence>
<keyword evidence="8" id="KW-0255">Endonuclease</keyword>
<feature type="domain" description="Metallo-beta-lactamase" evidence="12">
    <location>
        <begin position="565"/>
        <end position="647"/>
    </location>
</feature>
<keyword evidence="14" id="KW-1185">Reference proteome</keyword>